<accession>A0AAN7MUA0</accession>
<dbReference type="EMBL" id="JAUNZN010000009">
    <property type="protein sequence ID" value="KAK4816223.1"/>
    <property type="molecule type" value="Genomic_DNA"/>
</dbReference>
<reference evidence="1 2" key="1">
    <citation type="journal article" date="2023" name="J. Hered.">
        <title>Chromosome-level genome of the wood stork (Mycteria americana) provides insight into avian chromosome evolution.</title>
        <authorList>
            <person name="Flamio R. Jr."/>
            <person name="Ramstad K.M."/>
        </authorList>
    </citation>
    <scope>NUCLEOTIDE SEQUENCE [LARGE SCALE GENOMIC DNA]</scope>
    <source>
        <strain evidence="1">JAX WOST 10</strain>
    </source>
</reference>
<evidence type="ECO:0000313" key="1">
    <source>
        <dbReference type="EMBL" id="KAK4816223.1"/>
    </source>
</evidence>
<keyword evidence="2" id="KW-1185">Reference proteome</keyword>
<dbReference type="Proteomes" id="UP001333110">
    <property type="component" value="Unassembled WGS sequence"/>
</dbReference>
<dbReference type="AlphaFoldDB" id="A0AAN7MUA0"/>
<evidence type="ECO:0000313" key="2">
    <source>
        <dbReference type="Proteomes" id="UP001333110"/>
    </source>
</evidence>
<protein>
    <submittedName>
        <fullName evidence="1">Uncharacterized protein</fullName>
    </submittedName>
</protein>
<comment type="caution">
    <text evidence="1">The sequence shown here is derived from an EMBL/GenBank/DDBJ whole genome shotgun (WGS) entry which is preliminary data.</text>
</comment>
<sequence length="393" mass="44609">MRKLRGEKAQRDLINMYKYLVGLGIKKRELGSSQWCLATGQDIKRTSGYQDGDEQNMLQCKQTDFIKKKKILGSHTPVANSLSKQKSPRVKRKAPLALGDDITQQHDITISISEKKHPSVQNWYNKVSGHESLDSHLGNLCEVTSTKLQSPGLHGTKLGLFHTADSQELSPRSTDRPCTELLLGYMKEGPRNRANQKDKEASTLAEAAILEIREESARLETRKGPSEEREDPRPQYYYWPALSPDGTGIQTRHPARAVFTTVTINKFIWRTSYRRLCFGKPRVKPRGEEAPGSERVCKRGVGKGTRQLRGAAAAKGLWSQQLKSRVASLVTQVTQTTSADYSQDGLYKNFKKNKLIHKQDNEINPFAQRCKHFHYKCPHTAYLNRQEGQKRYT</sequence>
<name>A0AAN7MUA0_MYCAM</name>
<gene>
    <name evidence="1" type="ORF">QYF61_013631</name>
</gene>
<proteinExistence type="predicted"/>
<organism evidence="1 2">
    <name type="scientific">Mycteria americana</name>
    <name type="common">Wood stork</name>
    <dbReference type="NCBI Taxonomy" id="33587"/>
    <lineage>
        <taxon>Eukaryota</taxon>
        <taxon>Metazoa</taxon>
        <taxon>Chordata</taxon>
        <taxon>Craniata</taxon>
        <taxon>Vertebrata</taxon>
        <taxon>Euteleostomi</taxon>
        <taxon>Archelosauria</taxon>
        <taxon>Archosauria</taxon>
        <taxon>Dinosauria</taxon>
        <taxon>Saurischia</taxon>
        <taxon>Theropoda</taxon>
        <taxon>Coelurosauria</taxon>
        <taxon>Aves</taxon>
        <taxon>Neognathae</taxon>
        <taxon>Neoaves</taxon>
        <taxon>Aequornithes</taxon>
        <taxon>Ciconiiformes</taxon>
        <taxon>Ciconiidae</taxon>
        <taxon>Mycteria</taxon>
    </lineage>
</organism>